<keyword evidence="1" id="KW-1015">Disulfide bond</keyword>
<organism evidence="5 6">
    <name type="scientific">Aspergillus glaucus CBS 516.65</name>
    <dbReference type="NCBI Taxonomy" id="1160497"/>
    <lineage>
        <taxon>Eukaryota</taxon>
        <taxon>Fungi</taxon>
        <taxon>Dikarya</taxon>
        <taxon>Ascomycota</taxon>
        <taxon>Pezizomycotina</taxon>
        <taxon>Eurotiomycetes</taxon>
        <taxon>Eurotiomycetidae</taxon>
        <taxon>Eurotiales</taxon>
        <taxon>Aspergillaceae</taxon>
        <taxon>Aspergillus</taxon>
        <taxon>Aspergillus subgen. Aspergillus</taxon>
    </lineage>
</organism>
<feature type="compositionally biased region" description="Polar residues" evidence="2">
    <location>
        <begin position="123"/>
        <end position="137"/>
    </location>
</feature>
<evidence type="ECO:0000256" key="2">
    <source>
        <dbReference type="SAM" id="MobiDB-lite"/>
    </source>
</evidence>
<feature type="compositionally biased region" description="Polar residues" evidence="2">
    <location>
        <begin position="697"/>
        <end position="710"/>
    </location>
</feature>
<dbReference type="VEuPathDB" id="FungiDB:ASPGLDRAFT_305470"/>
<dbReference type="PANTHER" id="PTHR17178:SF0">
    <property type="entry name" value="SERGLYCIN"/>
    <property type="match status" value="1"/>
</dbReference>
<proteinExistence type="predicted"/>
<feature type="transmembrane region" description="Helical" evidence="3">
    <location>
        <begin position="513"/>
        <end position="540"/>
    </location>
</feature>
<dbReference type="PANTHER" id="PTHR17178">
    <property type="entry name" value="SECRETORY GRANULE PROTEOGLYCAN CORE PROTEIN"/>
    <property type="match status" value="1"/>
</dbReference>
<gene>
    <name evidence="5" type="ORF">ASPGLDRAFT_305470</name>
</gene>
<feature type="compositionally biased region" description="Polar residues" evidence="2">
    <location>
        <begin position="442"/>
        <end position="456"/>
    </location>
</feature>
<feature type="compositionally biased region" description="Polar residues" evidence="2">
    <location>
        <begin position="54"/>
        <end position="74"/>
    </location>
</feature>
<evidence type="ECO:0000259" key="4">
    <source>
        <dbReference type="PROSITE" id="PS50026"/>
    </source>
</evidence>
<dbReference type="GeneID" id="34460221"/>
<dbReference type="OrthoDB" id="283575at2759"/>
<keyword evidence="3" id="KW-0812">Transmembrane</keyword>
<feature type="compositionally biased region" description="Polar residues" evidence="2">
    <location>
        <begin position="213"/>
        <end position="224"/>
    </location>
</feature>
<dbReference type="InterPro" id="IPR000742">
    <property type="entry name" value="EGF"/>
</dbReference>
<dbReference type="PROSITE" id="PS50026">
    <property type="entry name" value="EGF_3"/>
    <property type="match status" value="1"/>
</dbReference>
<keyword evidence="3" id="KW-1133">Transmembrane helix</keyword>
<dbReference type="Gene3D" id="2.10.25.10">
    <property type="entry name" value="Laminin"/>
    <property type="match status" value="1"/>
</dbReference>
<feature type="domain" description="EGF-like" evidence="4">
    <location>
        <begin position="551"/>
        <end position="588"/>
    </location>
</feature>
<dbReference type="AlphaFoldDB" id="A0A1L9VJX9"/>
<dbReference type="STRING" id="1160497.A0A1L9VJX9"/>
<feature type="compositionally biased region" description="Pro residues" evidence="2">
    <location>
        <begin position="87"/>
        <end position="100"/>
    </location>
</feature>
<reference evidence="6" key="1">
    <citation type="journal article" date="2017" name="Genome Biol.">
        <title>Comparative genomics reveals high biological diversity and specific adaptations in the industrially and medically important fungal genus Aspergillus.</title>
        <authorList>
            <person name="de Vries R.P."/>
            <person name="Riley R."/>
            <person name="Wiebenga A."/>
            <person name="Aguilar-Osorio G."/>
            <person name="Amillis S."/>
            <person name="Uchima C.A."/>
            <person name="Anderluh G."/>
            <person name="Asadollahi M."/>
            <person name="Askin M."/>
            <person name="Barry K."/>
            <person name="Battaglia E."/>
            <person name="Bayram O."/>
            <person name="Benocci T."/>
            <person name="Braus-Stromeyer S.A."/>
            <person name="Caldana C."/>
            <person name="Canovas D."/>
            <person name="Cerqueira G.C."/>
            <person name="Chen F."/>
            <person name="Chen W."/>
            <person name="Choi C."/>
            <person name="Clum A."/>
            <person name="Dos Santos R.A."/>
            <person name="Damasio A.R."/>
            <person name="Diallinas G."/>
            <person name="Emri T."/>
            <person name="Fekete E."/>
            <person name="Flipphi M."/>
            <person name="Freyberg S."/>
            <person name="Gallo A."/>
            <person name="Gournas C."/>
            <person name="Habgood R."/>
            <person name="Hainaut M."/>
            <person name="Harispe M.L."/>
            <person name="Henrissat B."/>
            <person name="Hilden K.S."/>
            <person name="Hope R."/>
            <person name="Hossain A."/>
            <person name="Karabika E."/>
            <person name="Karaffa L."/>
            <person name="Karanyi Z."/>
            <person name="Krasevec N."/>
            <person name="Kuo A."/>
            <person name="Kusch H."/>
            <person name="LaButti K."/>
            <person name="Lagendijk E.L."/>
            <person name="Lapidus A."/>
            <person name="Levasseur A."/>
            <person name="Lindquist E."/>
            <person name="Lipzen A."/>
            <person name="Logrieco A.F."/>
            <person name="MacCabe A."/>
            <person name="Maekelae M.R."/>
            <person name="Malavazi I."/>
            <person name="Melin P."/>
            <person name="Meyer V."/>
            <person name="Mielnichuk N."/>
            <person name="Miskei M."/>
            <person name="Molnar A.P."/>
            <person name="Mule G."/>
            <person name="Ngan C.Y."/>
            <person name="Orejas M."/>
            <person name="Orosz E."/>
            <person name="Ouedraogo J.P."/>
            <person name="Overkamp K.M."/>
            <person name="Park H.-S."/>
            <person name="Perrone G."/>
            <person name="Piumi F."/>
            <person name="Punt P.J."/>
            <person name="Ram A.F."/>
            <person name="Ramon A."/>
            <person name="Rauscher S."/>
            <person name="Record E."/>
            <person name="Riano-Pachon D.M."/>
            <person name="Robert V."/>
            <person name="Roehrig J."/>
            <person name="Ruller R."/>
            <person name="Salamov A."/>
            <person name="Salih N.S."/>
            <person name="Samson R.A."/>
            <person name="Sandor E."/>
            <person name="Sanguinetti M."/>
            <person name="Schuetze T."/>
            <person name="Sepcic K."/>
            <person name="Shelest E."/>
            <person name="Sherlock G."/>
            <person name="Sophianopoulou V."/>
            <person name="Squina F.M."/>
            <person name="Sun H."/>
            <person name="Susca A."/>
            <person name="Todd R.B."/>
            <person name="Tsang A."/>
            <person name="Unkles S.E."/>
            <person name="van de Wiele N."/>
            <person name="van Rossen-Uffink D."/>
            <person name="Oliveira J.V."/>
            <person name="Vesth T.C."/>
            <person name="Visser J."/>
            <person name="Yu J.-H."/>
            <person name="Zhou M."/>
            <person name="Andersen M.R."/>
            <person name="Archer D.B."/>
            <person name="Baker S.E."/>
            <person name="Benoit I."/>
            <person name="Brakhage A.A."/>
            <person name="Braus G.H."/>
            <person name="Fischer R."/>
            <person name="Frisvad J.C."/>
            <person name="Goldman G.H."/>
            <person name="Houbraken J."/>
            <person name="Oakley B."/>
            <person name="Pocsi I."/>
            <person name="Scazzocchio C."/>
            <person name="Seiboth B."/>
            <person name="vanKuyk P.A."/>
            <person name="Wortman J."/>
            <person name="Dyer P.S."/>
            <person name="Grigoriev I.V."/>
        </authorList>
    </citation>
    <scope>NUCLEOTIDE SEQUENCE [LARGE SCALE GENOMIC DNA]</scope>
    <source>
        <strain evidence="6">CBS 516.65</strain>
    </source>
</reference>
<feature type="region of interest" description="Disordered" evidence="2">
    <location>
        <begin position="693"/>
        <end position="766"/>
    </location>
</feature>
<feature type="region of interest" description="Disordered" evidence="2">
    <location>
        <begin position="420"/>
        <end position="472"/>
    </location>
</feature>
<feature type="compositionally biased region" description="Low complexity" evidence="2">
    <location>
        <begin position="719"/>
        <end position="764"/>
    </location>
</feature>
<evidence type="ECO:0000256" key="1">
    <source>
        <dbReference type="PROSITE-ProRule" id="PRU00076"/>
    </source>
</evidence>
<sequence>MNPNLMGNPGSGSGLGKAPERKGSIQRARQMLEAGKRPRAQEPEPSKDRRDVRSISSKASHMTQWPLPDNNTMPGNVLGPQASLFPRGPPPRRPPRPDAPSPSIYSERSAPGSAPSPLHFRQPRQSFSQPLPYQNPSRIPPQDTPSPSGRSTPHVSIFNEDLSDTASVSSVPNYPPPPQQGRTAGLVPPPPNTFRNTFGRRSSVSPIPEELTDSPSNVDDSYASSRAVPSDYGSPTHESEILGTYLDDESDDCQEAKKPVEENGEGLVRSASVGTRGKPSLRVIRKPSAESPAPPEGQPRALEANNIGRALSGTPADEELRAPVPSPKESYSSLSDRSYEFDLEKGAFVLDIGQPHPAFQHDPENQPGLPRAVPTMSDKRPGARRPPRLDMDAVHDAQARGSLTSLPDLIRRATKLATHLDHGRTASRSDNLSSSNDSRSSPWNRQRNSGSLQDTLGNFPPPPRRNTPGYSSWPMFLRRSTLHNIETLNSHSDHGETEEKPAKKSRRCCGMPLWLFILICVAVIIIIILAVLLPVFLVAVPNEKANEKANKESTCETSHPCKNGGVSVSSGSVCSCVCTNGYTGSQCTIVGDSSCTTTGIDGGSTSKTATMGSDLPQLFQDSRETFNIRLDPVTIMALFSKSNVSCTTQNELISVSDVSVSSKARRFFPMQLDDLPSQTLAARDTVATMNGIVFDDSSPTAESLPTATDISTASPPPHETSTTSSETSTTSSPTNTATTTTPTTSATSTSTSAPTSTTTSTPSSVPQKALTFSQVAILYIFEITGTLNAAIQSEEDIRHYLKSTYSTSGGGNYDVDLSRFGVQANFALDFDGWTITMGNGTRAGG</sequence>
<evidence type="ECO:0000313" key="6">
    <source>
        <dbReference type="Proteomes" id="UP000184300"/>
    </source>
</evidence>
<feature type="compositionally biased region" description="Polar residues" evidence="2">
    <location>
        <begin position="193"/>
        <end position="205"/>
    </location>
</feature>
<protein>
    <recommendedName>
        <fullName evidence="4">EGF-like domain-containing protein</fullName>
    </recommendedName>
</protein>
<accession>A0A1L9VJX9</accession>
<feature type="disulfide bond" evidence="1">
    <location>
        <begin position="578"/>
        <end position="587"/>
    </location>
</feature>
<keyword evidence="3" id="KW-0472">Membrane</keyword>
<dbReference type="RefSeq" id="XP_022400924.1">
    <property type="nucleotide sequence ID" value="XM_022543960.1"/>
</dbReference>
<feature type="compositionally biased region" description="Basic and acidic residues" evidence="2">
    <location>
        <begin position="34"/>
        <end position="53"/>
    </location>
</feature>
<feature type="region of interest" description="Disordered" evidence="2">
    <location>
        <begin position="354"/>
        <end position="391"/>
    </location>
</feature>
<evidence type="ECO:0000256" key="3">
    <source>
        <dbReference type="SAM" id="Phobius"/>
    </source>
</evidence>
<dbReference type="Proteomes" id="UP000184300">
    <property type="component" value="Unassembled WGS sequence"/>
</dbReference>
<name>A0A1L9VJX9_ASPGL</name>
<feature type="compositionally biased region" description="Polar residues" evidence="2">
    <location>
        <begin position="145"/>
        <end position="154"/>
    </location>
</feature>
<dbReference type="EMBL" id="KV878897">
    <property type="protein sequence ID" value="OJJ84226.1"/>
    <property type="molecule type" value="Genomic_DNA"/>
</dbReference>
<evidence type="ECO:0000313" key="5">
    <source>
        <dbReference type="EMBL" id="OJJ84226.1"/>
    </source>
</evidence>
<keyword evidence="6" id="KW-1185">Reference proteome</keyword>
<keyword evidence="1" id="KW-0245">EGF-like domain</keyword>
<feature type="compositionally biased region" description="Basic and acidic residues" evidence="2">
    <location>
        <begin position="377"/>
        <end position="391"/>
    </location>
</feature>
<comment type="caution">
    <text evidence="1">Lacks conserved residue(s) required for the propagation of feature annotation.</text>
</comment>
<feature type="compositionally biased region" description="Low complexity" evidence="2">
    <location>
        <begin position="428"/>
        <end position="441"/>
    </location>
</feature>
<dbReference type="PROSITE" id="PS01186">
    <property type="entry name" value="EGF_2"/>
    <property type="match status" value="1"/>
</dbReference>
<dbReference type="PROSITE" id="PS00022">
    <property type="entry name" value="EGF_1"/>
    <property type="match status" value="1"/>
</dbReference>
<feature type="region of interest" description="Disordered" evidence="2">
    <location>
        <begin position="1"/>
        <end position="335"/>
    </location>
</feature>